<keyword evidence="2" id="KW-1133">Transmembrane helix</keyword>
<evidence type="ECO:0000313" key="3">
    <source>
        <dbReference type="EMBL" id="AQT67673.1"/>
    </source>
</evidence>
<organism evidence="3 4">
    <name type="scientific">Anaerohalosphaera lusitana</name>
    <dbReference type="NCBI Taxonomy" id="1936003"/>
    <lineage>
        <taxon>Bacteria</taxon>
        <taxon>Pseudomonadati</taxon>
        <taxon>Planctomycetota</taxon>
        <taxon>Phycisphaerae</taxon>
        <taxon>Sedimentisphaerales</taxon>
        <taxon>Anaerohalosphaeraceae</taxon>
        <taxon>Anaerohalosphaera</taxon>
    </lineage>
</organism>
<dbReference type="AlphaFoldDB" id="A0A1U9NIC0"/>
<dbReference type="PANTHER" id="PTHR30273">
    <property type="entry name" value="PERIPLASMIC SIGNAL SENSOR AND SIGMA FACTOR ACTIVATOR FECR-RELATED"/>
    <property type="match status" value="1"/>
</dbReference>
<accession>A0A1U9NIC0</accession>
<dbReference type="Proteomes" id="UP000189674">
    <property type="component" value="Chromosome"/>
</dbReference>
<name>A0A1U9NIC0_9BACT</name>
<dbReference type="Gene3D" id="2.60.120.1440">
    <property type="match status" value="1"/>
</dbReference>
<feature type="transmembrane region" description="Helical" evidence="2">
    <location>
        <begin position="131"/>
        <end position="153"/>
    </location>
</feature>
<dbReference type="GO" id="GO:0016989">
    <property type="term" value="F:sigma factor antagonist activity"/>
    <property type="evidence" value="ECO:0007669"/>
    <property type="project" value="TreeGrafter"/>
</dbReference>
<dbReference type="Gene3D" id="2.60.120.1060">
    <property type="entry name" value="NPCBM/NEW2 domain"/>
    <property type="match status" value="1"/>
</dbReference>
<dbReference type="InterPro" id="IPR012373">
    <property type="entry name" value="Ferrdict_sens_TM"/>
</dbReference>
<dbReference type="RefSeq" id="WP_146660055.1">
    <property type="nucleotide sequence ID" value="NZ_CP019791.1"/>
</dbReference>
<dbReference type="PANTHER" id="PTHR30273:SF2">
    <property type="entry name" value="PROTEIN FECR"/>
    <property type="match status" value="1"/>
</dbReference>
<protein>
    <submittedName>
        <fullName evidence="3">FecR protein</fullName>
    </submittedName>
</protein>
<dbReference type="InterPro" id="IPR038637">
    <property type="entry name" value="NPCBM_sf"/>
</dbReference>
<keyword evidence="4" id="KW-1185">Reference proteome</keyword>
<evidence type="ECO:0000313" key="4">
    <source>
        <dbReference type="Proteomes" id="UP000189674"/>
    </source>
</evidence>
<dbReference type="EMBL" id="CP019791">
    <property type="protein sequence ID" value="AQT67673.1"/>
    <property type="molecule type" value="Genomic_DNA"/>
</dbReference>
<dbReference type="KEGG" id="alus:STSP2_00821"/>
<feature type="region of interest" description="Disordered" evidence="1">
    <location>
        <begin position="95"/>
        <end position="115"/>
    </location>
</feature>
<keyword evidence="2" id="KW-0472">Membrane</keyword>
<gene>
    <name evidence="3" type="ORF">STSP2_00821</name>
</gene>
<sequence>MSWSKKDQRKLQVLIDNAAERRIDAEGMRELDLMLQTQPQARAFYFEYIQLNECLKGLLCDTGNIELPENDSQPITSPATDMQLWRELLDQERSAQTVVQNQPTQKNQNGSAEIVRPRQQPIAAKRKISKFAIATAVTSLAASFFLIAGIFIAEHFAQQEVATIIDTIDAQWSTNLKAGDRLKTRDDSIRLESGFAELLFDNDAKVVLEGPADIDIITPDQIQLKLGRLYSFVPPQACGFTVLTADSKIMDLGTEFGIEATSNGTVELHVITGKTVLVAGRGKDKSSREVTQQQARTVDPATGQVYNIDCKQRTFARDIDSQQNLVWRGENVNLADIVAGGFNEGTGRFNNGFDSTTGWLLPPDGKNMKQSNGTFNSLLENSYIDGVFSPQPDMAPAVISSTGLIFNECPKTNGRFWRGIFKSKWKDDFQLPADYPYDPTSALSIHPNQGITFDLNAIRNRCEGRGKPLTRFNGVYGISPDALKSKKNITSSIHILVDGKLRLEKIDYKPGQPGVLVDIPINPEDRFLTIISTDGTNNNSLSCWAKIANPILIFED</sequence>
<reference evidence="4" key="1">
    <citation type="submission" date="2017-02" db="EMBL/GenBank/DDBJ databases">
        <title>Comparative genomics and description of representatives of a novel lineage of planctomycetes thriving in anoxic sediments.</title>
        <authorList>
            <person name="Spring S."/>
            <person name="Bunk B."/>
            <person name="Sproer C."/>
        </authorList>
    </citation>
    <scope>NUCLEOTIDE SEQUENCE [LARGE SCALE GENOMIC DNA]</scope>
    <source>
        <strain evidence="4">ST-NAGAB-D1</strain>
    </source>
</reference>
<evidence type="ECO:0000256" key="1">
    <source>
        <dbReference type="SAM" id="MobiDB-lite"/>
    </source>
</evidence>
<dbReference type="OrthoDB" id="292867at2"/>
<dbReference type="STRING" id="1936003.STSP2_00821"/>
<feature type="compositionally biased region" description="Polar residues" evidence="1">
    <location>
        <begin position="95"/>
        <end position="111"/>
    </location>
</feature>
<proteinExistence type="predicted"/>
<keyword evidence="2" id="KW-0812">Transmembrane</keyword>
<evidence type="ECO:0000256" key="2">
    <source>
        <dbReference type="SAM" id="Phobius"/>
    </source>
</evidence>